<organism evidence="3 4">
    <name type="scientific">Porphyromonas cangingivalis</name>
    <dbReference type="NCBI Taxonomy" id="36874"/>
    <lineage>
        <taxon>Bacteria</taxon>
        <taxon>Pseudomonadati</taxon>
        <taxon>Bacteroidota</taxon>
        <taxon>Bacteroidia</taxon>
        <taxon>Bacteroidales</taxon>
        <taxon>Porphyromonadaceae</taxon>
        <taxon>Porphyromonas</taxon>
    </lineage>
</organism>
<evidence type="ECO:0000313" key="3">
    <source>
        <dbReference type="EMBL" id="SJZ84822.1"/>
    </source>
</evidence>
<accession>A0A1T4P0C5</accession>
<reference evidence="3 4" key="1">
    <citation type="submission" date="2017-02" db="EMBL/GenBank/DDBJ databases">
        <authorList>
            <person name="Peterson S.W."/>
        </authorList>
    </citation>
    <scope>NUCLEOTIDE SEQUENCE [LARGE SCALE GENOMIC DNA]</scope>
    <source>
        <strain evidence="3 4">ATCC 700135</strain>
    </source>
</reference>
<keyword evidence="1" id="KW-0732">Signal</keyword>
<dbReference type="Pfam" id="PF13568">
    <property type="entry name" value="OMP_b-brl_2"/>
    <property type="match status" value="1"/>
</dbReference>
<dbReference type="Proteomes" id="UP000189956">
    <property type="component" value="Unassembled WGS sequence"/>
</dbReference>
<gene>
    <name evidence="3" type="ORF">SAMN02745205_02060</name>
</gene>
<feature type="chain" id="PRO_5010516216" evidence="1">
    <location>
        <begin position="23"/>
        <end position="247"/>
    </location>
</feature>
<sequence>MNKIISIIALVCITLFATEVYAQAPKVKMEYGLTAGLNVGATTPIPKPSSVDKVYTWKPHMNFAFKGWTTIRFNRYQNWGLTSGLEFEKKGMYASTHVESIKINMNKYGYPGNTYTGDNSTDFSMSYLTLPVVATYITNNDRFRFHAGFYLSYLMENRFKVALDGDGVTDLGPFFPGQIADFDFSDQFNAWDFGGRVAMDFYFTPRIAVTGQVNMGITPILKRSFDAMPFSLHNVYSFVGFTYRLFK</sequence>
<evidence type="ECO:0000313" key="4">
    <source>
        <dbReference type="Proteomes" id="UP000189956"/>
    </source>
</evidence>
<feature type="domain" description="Outer membrane protein beta-barrel" evidence="2">
    <location>
        <begin position="27"/>
        <end position="221"/>
    </location>
</feature>
<name>A0A1T4P0C5_PORCN</name>
<feature type="signal peptide" evidence="1">
    <location>
        <begin position="1"/>
        <end position="22"/>
    </location>
</feature>
<protein>
    <submittedName>
        <fullName evidence="3">Outer membrane protein beta-barrel domain-containing protein</fullName>
    </submittedName>
</protein>
<proteinExistence type="predicted"/>
<dbReference type="InterPro" id="IPR025665">
    <property type="entry name" value="Beta-barrel_OMP_2"/>
</dbReference>
<dbReference type="AlphaFoldDB" id="A0A1T4P0C5"/>
<evidence type="ECO:0000259" key="2">
    <source>
        <dbReference type="Pfam" id="PF13568"/>
    </source>
</evidence>
<dbReference type="EMBL" id="FUWL01000031">
    <property type="protein sequence ID" value="SJZ84822.1"/>
    <property type="molecule type" value="Genomic_DNA"/>
</dbReference>
<dbReference type="RefSeq" id="WP_025839625.1">
    <property type="nucleotide sequence ID" value="NZ_FUWL01000031.1"/>
</dbReference>
<evidence type="ECO:0000256" key="1">
    <source>
        <dbReference type="SAM" id="SignalP"/>
    </source>
</evidence>